<dbReference type="AlphaFoldDB" id="A0A0F9VIS9"/>
<gene>
    <name evidence="1" type="ORF">LCGC14_0478820</name>
</gene>
<dbReference type="EMBL" id="LAZR01000517">
    <property type="protein sequence ID" value="KKN65743.1"/>
    <property type="molecule type" value="Genomic_DNA"/>
</dbReference>
<comment type="caution">
    <text evidence="1">The sequence shown here is derived from an EMBL/GenBank/DDBJ whole genome shotgun (WGS) entry which is preliminary data.</text>
</comment>
<organism evidence="1">
    <name type="scientific">marine sediment metagenome</name>
    <dbReference type="NCBI Taxonomy" id="412755"/>
    <lineage>
        <taxon>unclassified sequences</taxon>
        <taxon>metagenomes</taxon>
        <taxon>ecological metagenomes</taxon>
    </lineage>
</organism>
<sequence>MCMICVNVKKITALEAIRNLSEMVDSIGQEHARQVMENIVLRELERLDDPDFDADGSIKVLELAFDRIAQFLPESDMPSAKELEEAKAEIELIKKDLKGDLSKKDDKLKD</sequence>
<accession>A0A0F9VIS9</accession>
<reference evidence="1" key="1">
    <citation type="journal article" date="2015" name="Nature">
        <title>Complex archaea that bridge the gap between prokaryotes and eukaryotes.</title>
        <authorList>
            <person name="Spang A."/>
            <person name="Saw J.H."/>
            <person name="Jorgensen S.L."/>
            <person name="Zaremba-Niedzwiedzka K."/>
            <person name="Martijn J."/>
            <person name="Lind A.E."/>
            <person name="van Eijk R."/>
            <person name="Schleper C."/>
            <person name="Guy L."/>
            <person name="Ettema T.J."/>
        </authorList>
    </citation>
    <scope>NUCLEOTIDE SEQUENCE</scope>
</reference>
<protein>
    <submittedName>
        <fullName evidence="1">Uncharacterized protein</fullName>
    </submittedName>
</protein>
<evidence type="ECO:0000313" key="1">
    <source>
        <dbReference type="EMBL" id="KKN65743.1"/>
    </source>
</evidence>
<name>A0A0F9VIS9_9ZZZZ</name>
<proteinExistence type="predicted"/>